<organism evidence="2 3">
    <name type="scientific">Alkalibacillus haloalkaliphilus</name>
    <dbReference type="NCBI Taxonomy" id="94136"/>
    <lineage>
        <taxon>Bacteria</taxon>
        <taxon>Bacillati</taxon>
        <taxon>Bacillota</taxon>
        <taxon>Bacilli</taxon>
        <taxon>Bacillales</taxon>
        <taxon>Bacillaceae</taxon>
        <taxon>Alkalibacillus</taxon>
    </lineage>
</organism>
<keyword evidence="1" id="KW-0472">Membrane</keyword>
<keyword evidence="1" id="KW-0812">Transmembrane</keyword>
<feature type="transmembrane region" description="Helical" evidence="1">
    <location>
        <begin position="65"/>
        <end position="95"/>
    </location>
</feature>
<comment type="caution">
    <text evidence="2">The sequence shown here is derived from an EMBL/GenBank/DDBJ whole genome shotgun (WGS) entry which is preliminary data.</text>
</comment>
<protein>
    <recommendedName>
        <fullName evidence="4">DUF4129 domain-containing protein</fullName>
    </recommendedName>
</protein>
<dbReference type="RefSeq" id="WP_146817923.1">
    <property type="nucleotide sequence ID" value="NZ_BJYA01000019.1"/>
</dbReference>
<reference evidence="2 3" key="1">
    <citation type="submission" date="2019-07" db="EMBL/GenBank/DDBJ databases">
        <title>Whole genome shotgun sequence of Alkalibacillus haloalkaliphilus NBRC 103110.</title>
        <authorList>
            <person name="Hosoyama A."/>
            <person name="Uohara A."/>
            <person name="Ohji S."/>
            <person name="Ichikawa N."/>
        </authorList>
    </citation>
    <scope>NUCLEOTIDE SEQUENCE [LARGE SCALE GENOMIC DNA]</scope>
    <source>
        <strain evidence="2 3">NBRC 103110</strain>
    </source>
</reference>
<evidence type="ECO:0000256" key="1">
    <source>
        <dbReference type="SAM" id="Phobius"/>
    </source>
</evidence>
<feature type="transmembrane region" description="Helical" evidence="1">
    <location>
        <begin position="107"/>
        <end position="128"/>
    </location>
</feature>
<feature type="transmembrane region" description="Helical" evidence="1">
    <location>
        <begin position="38"/>
        <end position="59"/>
    </location>
</feature>
<dbReference type="Proteomes" id="UP000321440">
    <property type="component" value="Unassembled WGS sequence"/>
</dbReference>
<name>A0A511WBY9_9BACI</name>
<evidence type="ECO:0008006" key="4">
    <source>
        <dbReference type="Google" id="ProtNLM"/>
    </source>
</evidence>
<dbReference type="EMBL" id="BJYA01000019">
    <property type="protein sequence ID" value="GEN46792.1"/>
    <property type="molecule type" value="Genomic_DNA"/>
</dbReference>
<keyword evidence="3" id="KW-1185">Reference proteome</keyword>
<feature type="transmembrane region" description="Helical" evidence="1">
    <location>
        <begin position="134"/>
        <end position="152"/>
    </location>
</feature>
<keyword evidence="1" id="KW-1133">Transmembrane helix</keyword>
<feature type="transmembrane region" description="Helical" evidence="1">
    <location>
        <begin position="259"/>
        <end position="280"/>
    </location>
</feature>
<evidence type="ECO:0000313" key="2">
    <source>
        <dbReference type="EMBL" id="GEN46792.1"/>
    </source>
</evidence>
<evidence type="ECO:0000313" key="3">
    <source>
        <dbReference type="Proteomes" id="UP000321440"/>
    </source>
</evidence>
<feature type="transmembrane region" description="Helical" evidence="1">
    <location>
        <begin position="173"/>
        <end position="194"/>
    </location>
</feature>
<proteinExistence type="predicted"/>
<feature type="transmembrane region" description="Helical" evidence="1">
    <location>
        <begin position="12"/>
        <end position="31"/>
    </location>
</feature>
<accession>A0A511WBY9</accession>
<dbReference type="AlphaFoldDB" id="A0A511WBY9"/>
<sequence>MDSLSLRYLRWYQYVLELFPLLIFISFDYVGSNQWPPLTEFIILTLVIAPITSMVLYRIGGRVAVYAAIPVVFLAAVLLGFSLIYGAIIAILTVVRIENRYIKTDEDVEAIVLLITFFASIIAFLFLYTTVGDFASYFIFVFAVQIITWLVGRLTYYFIRDEKAANDSLSKKAYVILSSVGVITIVSYLLYVLFPYIKFGFAYLLHFGLLIFAWLMSPIFNMAENFEANPPVLDEEEDDDEFGFGQSTVDERVESTSNLLDNVGLIIIIAIVTVLVILYIKYRNRLKLHKEEVREGYEKVEKEKTAGRMFFKRRSKAKRPSHRVRRAYFDLEKWAAKHDVGRKEHETIDEWVNRLGLYEEVDSSILEVYKTVRYKQDEDLDFNESQYLKAIQTIKSTLKQKADEQKKEKEE</sequence>
<feature type="transmembrane region" description="Helical" evidence="1">
    <location>
        <begin position="200"/>
        <end position="220"/>
    </location>
</feature>
<gene>
    <name evidence="2" type="ORF">AHA02nite_25680</name>
</gene>
<dbReference type="OrthoDB" id="2352496at2"/>